<protein>
    <submittedName>
        <fullName evidence="2">Uncharacterized protein</fullName>
    </submittedName>
</protein>
<gene>
    <name evidence="2" type="ORF">GCM10010964_43680</name>
</gene>
<dbReference type="RefSeq" id="WP_188904187.1">
    <property type="nucleotide sequence ID" value="NZ_BMKS01000025.1"/>
</dbReference>
<evidence type="ECO:0000313" key="2">
    <source>
        <dbReference type="EMBL" id="GGG51765.1"/>
    </source>
</evidence>
<dbReference type="AlphaFoldDB" id="A0A8J2ZG24"/>
<feature type="region of interest" description="Disordered" evidence="1">
    <location>
        <begin position="161"/>
        <end position="190"/>
    </location>
</feature>
<organism evidence="2 3">
    <name type="scientific">Caldovatus sediminis</name>
    <dbReference type="NCBI Taxonomy" id="2041189"/>
    <lineage>
        <taxon>Bacteria</taxon>
        <taxon>Pseudomonadati</taxon>
        <taxon>Pseudomonadota</taxon>
        <taxon>Alphaproteobacteria</taxon>
        <taxon>Acetobacterales</taxon>
        <taxon>Roseomonadaceae</taxon>
        <taxon>Caldovatus</taxon>
    </lineage>
</organism>
<comment type="caution">
    <text evidence="2">The sequence shown here is derived from an EMBL/GenBank/DDBJ whole genome shotgun (WGS) entry which is preliminary data.</text>
</comment>
<feature type="compositionally biased region" description="Low complexity" evidence="1">
    <location>
        <begin position="174"/>
        <end position="183"/>
    </location>
</feature>
<sequence>MSNAVFGWNNHLLTAALTAGSEASELPVSNLVTEHGDPASSWQTAVGVLTPQAGAWFAADTGLANSRWRAFALARTNLTPGARVRWRVGGRDSIVERTPAALLDFAPGFSLPSGATFTRATKARAFDAAGTLTEFGAGVPREGYDPVTLAYLGHIFEPQARTNGIRNPRGEGASTGSPGGTPTNWTVGGTLNGMTRSVTASVTESGIPGIDLGYAGTPTATFNRDCIFDTSTAVAAAQGQTWTASVYLRLVSGSTTNVTLTLFLQELDSGGAVLASYTAAVAPTGDPLRTQRASVTATFANASTAYTRMFLRYAFTNGQAADVTLRIGAPQLEQGGHASLPILPDVGSPAATTRNADVLTWAPGDNYRNSPDGGALFAEFVVAETGVGTGTADIRLDDGSNSNRVTIRYTPSTGMVDGLLHEGGTIRADTSNIPVSVGATVRTVMVWDDTTFTGATNGTAHSTHAPAAMPATLTRLALVGSAVAATLGVRRIAVYTPALNDGSRLQISTDGSTLDGAAAYDSGWLDDGIPRAASQRVHVAPAEIAGRYARCDIEDPSNGDGFVRVALAYAGPAWQPRFNFHPETVFAPERAAREARTRGGQTWYELLWAERAWEVSHQWTEDADMWAQLMAMEQAAALGRNVLFVPFPASADRNREAVFGPMRMLAPVGFIAPGTKLRTWRARFSERL</sequence>
<dbReference type="EMBL" id="BMKS01000025">
    <property type="protein sequence ID" value="GGG51765.1"/>
    <property type="molecule type" value="Genomic_DNA"/>
</dbReference>
<accession>A0A8J2ZG24</accession>
<name>A0A8J2ZG24_9PROT</name>
<keyword evidence="3" id="KW-1185">Reference proteome</keyword>
<dbReference type="Proteomes" id="UP000597507">
    <property type="component" value="Unassembled WGS sequence"/>
</dbReference>
<evidence type="ECO:0000313" key="3">
    <source>
        <dbReference type="Proteomes" id="UP000597507"/>
    </source>
</evidence>
<reference evidence="2 3" key="1">
    <citation type="journal article" date="2014" name="Int. J. Syst. Evol. Microbiol.">
        <title>Complete genome sequence of Corynebacterium casei LMG S-19264T (=DSM 44701T), isolated from a smear-ripened cheese.</title>
        <authorList>
            <consortium name="US DOE Joint Genome Institute (JGI-PGF)"/>
            <person name="Walter F."/>
            <person name="Albersmeier A."/>
            <person name="Kalinowski J."/>
            <person name="Ruckert C."/>
        </authorList>
    </citation>
    <scope>NUCLEOTIDE SEQUENCE [LARGE SCALE GENOMIC DNA]</scope>
    <source>
        <strain evidence="2 3">CGMCC 1.16330</strain>
    </source>
</reference>
<evidence type="ECO:0000256" key="1">
    <source>
        <dbReference type="SAM" id="MobiDB-lite"/>
    </source>
</evidence>
<proteinExistence type="predicted"/>